<dbReference type="InterPro" id="IPR044713">
    <property type="entry name" value="DNJA1/2-like"/>
</dbReference>
<dbReference type="STRING" id="35608.A0A2U1LJW1"/>
<sequence>MGSGTGHDPFDIFQSFFGNGASHFGGAPGSSNDKDDVGDKMLLILSKCLLRIFIGEPLRKSPFHVMYAAPSVKGYRRAINDKDRCTQCKGEKLVQEKKVLEVHVEKGMQNGQKIISPGEAAEAFKELAQSYEVLSNPKKQEIYDQSVLGFMKTT</sequence>
<dbReference type="Gene3D" id="2.10.230.10">
    <property type="entry name" value="Heat shock protein DnaJ, cysteine-rich domain"/>
    <property type="match status" value="1"/>
</dbReference>
<dbReference type="Gene3D" id="2.60.260.20">
    <property type="entry name" value="Urease metallochaperone UreE, N-terminal domain"/>
    <property type="match status" value="1"/>
</dbReference>
<dbReference type="PANTHER" id="PTHR43888">
    <property type="entry name" value="DNAJ-LIKE-2, ISOFORM A-RELATED"/>
    <property type="match status" value="1"/>
</dbReference>
<dbReference type="GO" id="GO:0006457">
    <property type="term" value="P:protein folding"/>
    <property type="evidence" value="ECO:0007669"/>
    <property type="project" value="InterPro"/>
</dbReference>
<dbReference type="OrthoDB" id="550424at2759"/>
<dbReference type="Proteomes" id="UP000245207">
    <property type="component" value="Unassembled WGS sequence"/>
</dbReference>
<proteinExistence type="predicted"/>
<dbReference type="AlphaFoldDB" id="A0A2U1LJW1"/>
<reference evidence="1 2" key="1">
    <citation type="journal article" date="2018" name="Mol. Plant">
        <title>The genome of Artemisia annua provides insight into the evolution of Asteraceae family and artemisinin biosynthesis.</title>
        <authorList>
            <person name="Shen Q."/>
            <person name="Zhang L."/>
            <person name="Liao Z."/>
            <person name="Wang S."/>
            <person name="Yan T."/>
            <person name="Shi P."/>
            <person name="Liu M."/>
            <person name="Fu X."/>
            <person name="Pan Q."/>
            <person name="Wang Y."/>
            <person name="Lv Z."/>
            <person name="Lu X."/>
            <person name="Zhang F."/>
            <person name="Jiang W."/>
            <person name="Ma Y."/>
            <person name="Chen M."/>
            <person name="Hao X."/>
            <person name="Li L."/>
            <person name="Tang Y."/>
            <person name="Lv G."/>
            <person name="Zhou Y."/>
            <person name="Sun X."/>
            <person name="Brodelius P.E."/>
            <person name="Rose J.K.C."/>
            <person name="Tang K."/>
        </authorList>
    </citation>
    <scope>NUCLEOTIDE SEQUENCE [LARGE SCALE GENOMIC DNA]</scope>
    <source>
        <strain evidence="2">cv. Huhao1</strain>
        <tissue evidence="1">Leaf</tissue>
    </source>
</reference>
<protein>
    <submittedName>
        <fullName evidence="1">DnaJ protein 2</fullName>
    </submittedName>
</protein>
<evidence type="ECO:0000313" key="1">
    <source>
        <dbReference type="EMBL" id="PWA49284.1"/>
    </source>
</evidence>
<dbReference type="SUPFAM" id="SSF46565">
    <property type="entry name" value="Chaperone J-domain"/>
    <property type="match status" value="1"/>
</dbReference>
<dbReference type="InterPro" id="IPR036869">
    <property type="entry name" value="J_dom_sf"/>
</dbReference>
<keyword evidence="2" id="KW-1185">Reference proteome</keyword>
<gene>
    <name evidence="1" type="ORF">CTI12_AA483260</name>
</gene>
<comment type="caution">
    <text evidence="1">The sequence shown here is derived from an EMBL/GenBank/DDBJ whole genome shotgun (WGS) entry which is preliminary data.</text>
</comment>
<accession>A0A2U1LJW1</accession>
<dbReference type="GO" id="GO:0030544">
    <property type="term" value="F:Hsp70 protein binding"/>
    <property type="evidence" value="ECO:0007669"/>
    <property type="project" value="InterPro"/>
</dbReference>
<evidence type="ECO:0000313" key="2">
    <source>
        <dbReference type="Proteomes" id="UP000245207"/>
    </source>
</evidence>
<dbReference type="EMBL" id="PKPP01009002">
    <property type="protein sequence ID" value="PWA49284.1"/>
    <property type="molecule type" value="Genomic_DNA"/>
</dbReference>
<name>A0A2U1LJW1_ARTAN</name>
<organism evidence="1 2">
    <name type="scientific">Artemisia annua</name>
    <name type="common">Sweet wormwood</name>
    <dbReference type="NCBI Taxonomy" id="35608"/>
    <lineage>
        <taxon>Eukaryota</taxon>
        <taxon>Viridiplantae</taxon>
        <taxon>Streptophyta</taxon>
        <taxon>Embryophyta</taxon>
        <taxon>Tracheophyta</taxon>
        <taxon>Spermatophyta</taxon>
        <taxon>Magnoliopsida</taxon>
        <taxon>eudicotyledons</taxon>
        <taxon>Gunneridae</taxon>
        <taxon>Pentapetalae</taxon>
        <taxon>asterids</taxon>
        <taxon>campanulids</taxon>
        <taxon>Asterales</taxon>
        <taxon>Asteraceae</taxon>
        <taxon>Asteroideae</taxon>
        <taxon>Anthemideae</taxon>
        <taxon>Artemisiinae</taxon>
        <taxon>Artemisia</taxon>
    </lineage>
</organism>